<sequence length="101" mass="11091">MDTRSTFLAAMATLALIVPPSMAAPDKVRDQSFDEQARAVQERVELKQDAGVFGRPGDVPGEEGPRGSSVGDRDLDRYVQRLGFEIRMRNAIADRDSAGFH</sequence>
<evidence type="ECO:0000313" key="4">
    <source>
        <dbReference type="Proteomes" id="UP000615989"/>
    </source>
</evidence>
<feature type="signal peptide" evidence="2">
    <location>
        <begin position="1"/>
        <end position="23"/>
    </location>
</feature>
<dbReference type="EMBL" id="WTVG01000043">
    <property type="protein sequence ID" value="NMG25802.1"/>
    <property type="molecule type" value="Genomic_DNA"/>
</dbReference>
<evidence type="ECO:0000313" key="3">
    <source>
        <dbReference type="EMBL" id="NMG25802.1"/>
    </source>
</evidence>
<gene>
    <name evidence="3" type="ORF">GO606_13950</name>
</gene>
<proteinExistence type="predicted"/>
<name>A0ABX1PR96_9RHOO</name>
<organism evidence="3 4">
    <name type="scientific">Aromatoleum anaerobium</name>
    <dbReference type="NCBI Taxonomy" id="182180"/>
    <lineage>
        <taxon>Bacteria</taxon>
        <taxon>Pseudomonadati</taxon>
        <taxon>Pseudomonadota</taxon>
        <taxon>Betaproteobacteria</taxon>
        <taxon>Rhodocyclales</taxon>
        <taxon>Rhodocyclaceae</taxon>
        <taxon>Aromatoleum</taxon>
    </lineage>
</organism>
<feature type="region of interest" description="Disordered" evidence="1">
    <location>
        <begin position="49"/>
        <end position="73"/>
    </location>
</feature>
<evidence type="ECO:0000256" key="2">
    <source>
        <dbReference type="SAM" id="SignalP"/>
    </source>
</evidence>
<protein>
    <submittedName>
        <fullName evidence="3">Uncharacterized protein</fullName>
    </submittedName>
</protein>
<keyword evidence="2" id="KW-0732">Signal</keyword>
<dbReference type="RefSeq" id="WP_169119145.1">
    <property type="nucleotide sequence ID" value="NZ_WTVG02000039.1"/>
</dbReference>
<feature type="chain" id="PRO_5046291997" evidence="2">
    <location>
        <begin position="24"/>
        <end position="101"/>
    </location>
</feature>
<keyword evidence="4" id="KW-1185">Reference proteome</keyword>
<accession>A0ABX1PR96</accession>
<reference evidence="3" key="1">
    <citation type="submission" date="2019-12" db="EMBL/GenBank/DDBJ databases">
        <title>Comparative genomics gives insights into the taxonomy of the Azoarcus-Aromatoleum group and reveals separate origins of nif in the plant-associated Azoarcus and non-plant-associated Aromatoleum sub-groups.</title>
        <authorList>
            <person name="Lafos M."/>
            <person name="Maluk M."/>
            <person name="Batista M."/>
            <person name="Junghare M."/>
            <person name="Carmona M."/>
            <person name="Faoro H."/>
            <person name="Cruz L.M."/>
            <person name="Battistoni F."/>
            <person name="De Souza E."/>
            <person name="Pedrosa F."/>
            <person name="Chen W.-M."/>
            <person name="Poole P.S."/>
            <person name="Dixon R.A."/>
            <person name="James E.K."/>
        </authorList>
    </citation>
    <scope>NUCLEOTIDE SEQUENCE</scope>
    <source>
        <strain evidence="3">LuFRes1</strain>
    </source>
</reference>
<evidence type="ECO:0000256" key="1">
    <source>
        <dbReference type="SAM" id="MobiDB-lite"/>
    </source>
</evidence>
<dbReference type="Proteomes" id="UP000615989">
    <property type="component" value="Unassembled WGS sequence"/>
</dbReference>
<comment type="caution">
    <text evidence="3">The sequence shown here is derived from an EMBL/GenBank/DDBJ whole genome shotgun (WGS) entry which is preliminary data.</text>
</comment>